<evidence type="ECO:0000256" key="3">
    <source>
        <dbReference type="ARBA" id="ARBA00022475"/>
    </source>
</evidence>
<proteinExistence type="inferred from homology"/>
<evidence type="ECO:0000256" key="6">
    <source>
        <dbReference type="ARBA" id="ARBA00023136"/>
    </source>
</evidence>
<evidence type="ECO:0000256" key="7">
    <source>
        <dbReference type="RuleBase" id="RU363032"/>
    </source>
</evidence>
<dbReference type="PANTHER" id="PTHR30193">
    <property type="entry name" value="ABC TRANSPORTER PERMEASE PROTEIN"/>
    <property type="match status" value="1"/>
</dbReference>
<keyword evidence="3" id="KW-1003">Cell membrane</keyword>
<dbReference type="Gene3D" id="1.10.3720.10">
    <property type="entry name" value="MetI-like"/>
    <property type="match status" value="1"/>
</dbReference>
<dbReference type="EMBL" id="DSYK01000635">
    <property type="protein sequence ID" value="HGS22713.1"/>
    <property type="molecule type" value="Genomic_DNA"/>
</dbReference>
<dbReference type="InterPro" id="IPR035906">
    <property type="entry name" value="MetI-like_sf"/>
</dbReference>
<name>A0A7C4KJE3_9CHLR</name>
<feature type="domain" description="ABC transmembrane type-1" evidence="8">
    <location>
        <begin position="81"/>
        <end position="292"/>
    </location>
</feature>
<organism evidence="9">
    <name type="scientific">Anaerolinea thermolimosa</name>
    <dbReference type="NCBI Taxonomy" id="229919"/>
    <lineage>
        <taxon>Bacteria</taxon>
        <taxon>Bacillati</taxon>
        <taxon>Chloroflexota</taxon>
        <taxon>Anaerolineae</taxon>
        <taxon>Anaerolineales</taxon>
        <taxon>Anaerolineaceae</taxon>
        <taxon>Anaerolinea</taxon>
    </lineage>
</organism>
<dbReference type="InterPro" id="IPR051393">
    <property type="entry name" value="ABC_transporter_permease"/>
</dbReference>
<dbReference type="AlphaFoldDB" id="A0A7C4KJE3"/>
<gene>
    <name evidence="9" type="ORF">ENT37_12725</name>
</gene>
<dbReference type="GO" id="GO:0005886">
    <property type="term" value="C:plasma membrane"/>
    <property type="evidence" value="ECO:0007669"/>
    <property type="project" value="UniProtKB-SubCell"/>
</dbReference>
<dbReference type="CDD" id="cd06261">
    <property type="entry name" value="TM_PBP2"/>
    <property type="match status" value="1"/>
</dbReference>
<feature type="transmembrane region" description="Helical" evidence="7">
    <location>
        <begin position="20"/>
        <end position="41"/>
    </location>
</feature>
<feature type="transmembrane region" description="Helical" evidence="7">
    <location>
        <begin position="118"/>
        <end position="138"/>
    </location>
</feature>
<dbReference type="InterPro" id="IPR000515">
    <property type="entry name" value="MetI-like"/>
</dbReference>
<keyword evidence="5 7" id="KW-1133">Transmembrane helix</keyword>
<comment type="subcellular location">
    <subcellularLocation>
        <location evidence="1 7">Cell membrane</location>
        <topology evidence="1 7">Multi-pass membrane protein</topology>
    </subcellularLocation>
</comment>
<dbReference type="PANTHER" id="PTHR30193:SF1">
    <property type="entry name" value="ABC TRANSPORTER PERMEASE PROTEIN YESP-RELATED"/>
    <property type="match status" value="1"/>
</dbReference>
<reference evidence="9" key="1">
    <citation type="journal article" date="2020" name="mSystems">
        <title>Genome- and Community-Level Interaction Insights into Carbon Utilization and Element Cycling Functions of Hydrothermarchaeota in Hydrothermal Sediment.</title>
        <authorList>
            <person name="Zhou Z."/>
            <person name="Liu Y."/>
            <person name="Xu W."/>
            <person name="Pan J."/>
            <person name="Luo Z.H."/>
            <person name="Li M."/>
        </authorList>
    </citation>
    <scope>NUCLEOTIDE SEQUENCE [LARGE SCALE GENOMIC DNA]</scope>
    <source>
        <strain evidence="9">SpSt-573</strain>
    </source>
</reference>
<dbReference type="GO" id="GO:0055085">
    <property type="term" value="P:transmembrane transport"/>
    <property type="evidence" value="ECO:0007669"/>
    <property type="project" value="InterPro"/>
</dbReference>
<evidence type="ECO:0000313" key="9">
    <source>
        <dbReference type="EMBL" id="HGS22713.1"/>
    </source>
</evidence>
<comment type="similarity">
    <text evidence="7">Belongs to the binding-protein-dependent transport system permease family.</text>
</comment>
<feature type="transmembrane region" description="Helical" evidence="7">
    <location>
        <begin position="171"/>
        <end position="191"/>
    </location>
</feature>
<evidence type="ECO:0000256" key="4">
    <source>
        <dbReference type="ARBA" id="ARBA00022692"/>
    </source>
</evidence>
<dbReference type="Pfam" id="PF00528">
    <property type="entry name" value="BPD_transp_1"/>
    <property type="match status" value="1"/>
</dbReference>
<protein>
    <submittedName>
        <fullName evidence="9">Sugar ABC transporter permease</fullName>
    </submittedName>
</protein>
<evidence type="ECO:0000259" key="8">
    <source>
        <dbReference type="PROSITE" id="PS50928"/>
    </source>
</evidence>
<keyword evidence="4 7" id="KW-0812">Transmembrane</keyword>
<accession>A0A7C4KJE3</accession>
<dbReference type="SUPFAM" id="SSF161098">
    <property type="entry name" value="MetI-like"/>
    <property type="match status" value="1"/>
</dbReference>
<evidence type="ECO:0000256" key="5">
    <source>
        <dbReference type="ARBA" id="ARBA00022989"/>
    </source>
</evidence>
<dbReference type="PROSITE" id="PS50928">
    <property type="entry name" value="ABC_TM1"/>
    <property type="match status" value="1"/>
</dbReference>
<feature type="transmembrane region" description="Helical" evidence="7">
    <location>
        <begin position="274"/>
        <end position="293"/>
    </location>
</feature>
<sequence>MVGTALRPWRWTMRERRDFLRGLVFISPWLIGFVAFLAYPIGASLYYSFTDYDILGKAVNWVGFDNYRRLLYGDEYIGKVLFNTLYFVAYGVPSGLVTAFALAVLLNSNLRFRSLFRTLFYVPAVVPAVASTMVWLWIYNVQYGVINAALRALSLPAIPFLSSQQLVKPSLIVIHCWASGGSMVIFLAALQDVPRSLYDAAIVDGAGWWKRFWHVTIPMISPVILYNLLMGVIGSLQTFARIYVLTGGGPNYASYFYNLFLYENAFSYFKLGLASAQAWILFVVIMLLTLVMLRTSGRWVYYAGGR</sequence>
<evidence type="ECO:0000256" key="1">
    <source>
        <dbReference type="ARBA" id="ARBA00004651"/>
    </source>
</evidence>
<dbReference type="SUPFAM" id="SSF160964">
    <property type="entry name" value="MalF N-terminal region-like"/>
    <property type="match status" value="1"/>
</dbReference>
<feature type="transmembrane region" description="Helical" evidence="7">
    <location>
        <begin position="85"/>
        <end position="106"/>
    </location>
</feature>
<comment type="caution">
    <text evidence="9">The sequence shown here is derived from an EMBL/GenBank/DDBJ whole genome shotgun (WGS) entry which is preliminary data.</text>
</comment>
<evidence type="ECO:0000256" key="2">
    <source>
        <dbReference type="ARBA" id="ARBA00022448"/>
    </source>
</evidence>
<keyword evidence="2 7" id="KW-0813">Transport</keyword>
<keyword evidence="6 7" id="KW-0472">Membrane</keyword>